<feature type="chain" id="PRO_5004586987" description="GH16 domain-containing protein" evidence="1">
    <location>
        <begin position="17"/>
        <end position="445"/>
    </location>
</feature>
<dbReference type="GO" id="GO:0009251">
    <property type="term" value="P:glucan catabolic process"/>
    <property type="evidence" value="ECO:0007669"/>
    <property type="project" value="TreeGrafter"/>
</dbReference>
<dbReference type="HOGENOM" id="CLU_615408_0_0_1"/>
<name>T2BNH2_CRYN9</name>
<evidence type="ECO:0000313" key="3">
    <source>
        <dbReference type="EMBL" id="AGV14253.1"/>
    </source>
</evidence>
<evidence type="ECO:0000259" key="2">
    <source>
        <dbReference type="PROSITE" id="PS51762"/>
    </source>
</evidence>
<dbReference type="EMBL" id="CP003823">
    <property type="protein sequence ID" value="AGV14253.1"/>
    <property type="molecule type" value="Genomic_DNA"/>
</dbReference>
<keyword evidence="4" id="KW-1185">Reference proteome</keyword>
<proteinExistence type="predicted"/>
<protein>
    <recommendedName>
        <fullName evidence="2">GH16 domain-containing protein</fullName>
    </recommendedName>
</protein>
<feature type="domain" description="GH16" evidence="2">
    <location>
        <begin position="108"/>
        <end position="388"/>
    </location>
</feature>
<evidence type="ECO:0000256" key="1">
    <source>
        <dbReference type="SAM" id="SignalP"/>
    </source>
</evidence>
<feature type="signal peptide" evidence="1">
    <location>
        <begin position="1"/>
        <end position="16"/>
    </location>
</feature>
<dbReference type="VEuPathDB" id="FungiDB:CNAG_07976"/>
<sequence>MIHSLLATLLVSIVGAISPSARPPTHSKTLQPLLPYRIPHIPSLDHTMLSPFPIARDRPTLRRRNSEAKPLGRMYSQSELIGWDNEAKRALNWELQIAYEGQTFFDGWDWFTTIDPSHGLVTYVDNATAFKDGLAFWTSDGIPGIQVDHWSDTSIGDNRNSVRITTKSLFEGGLFIIDLALMPWGCGVWPAFWTLGYEGTWPETGEIDIIEGIQSNTNNQMTIHTMPGCSINYSTSNLYLGTLTNQDCDSSTGGSGCSIISASNSSYGMSFNLAGGGVFAMKWDTDGIRMWNWNRAMIPSDIIAETPDPDFWGLPAATWDASICDLESFFKAQVLVLNINLCGDWINSVWNQYPYCPGTCPEYVSNPLNLNNTVMLINYVKVYQQSDAVVTIQQAETNSNLTGAGGPIGVTNGVAVRGVWWGIAREKMLGMVPVLLVRLLFAGWM</sequence>
<dbReference type="PANTHER" id="PTHR10963:SF24">
    <property type="entry name" value="GLYCOSIDASE C21B10.07-RELATED"/>
    <property type="match status" value="1"/>
</dbReference>
<keyword evidence="1" id="KW-0732">Signal</keyword>
<dbReference type="InterPro" id="IPR000757">
    <property type="entry name" value="Beta-glucanase-like"/>
</dbReference>
<dbReference type="PROSITE" id="PS51762">
    <property type="entry name" value="GH16_2"/>
    <property type="match status" value="1"/>
</dbReference>
<dbReference type="SUPFAM" id="SSF49899">
    <property type="entry name" value="Concanavalin A-like lectins/glucanases"/>
    <property type="match status" value="1"/>
</dbReference>
<dbReference type="Pfam" id="PF26113">
    <property type="entry name" value="GH16_XgeA"/>
    <property type="match status" value="1"/>
</dbReference>
<dbReference type="Gene3D" id="2.60.120.200">
    <property type="match status" value="1"/>
</dbReference>
<dbReference type="RefSeq" id="XP_012048893.1">
    <property type="nucleotide sequence ID" value="XM_012193503.1"/>
</dbReference>
<dbReference type="GeneID" id="23890781"/>
<accession>T2BNH2</accession>
<organism evidence="3 4">
    <name type="scientific">Cryptococcus neoformans (strain H99 / ATCC 208821 / CBS 10515 / FGSC 9487)</name>
    <name type="common">Cryptococcus neoformans var. grubii serotype A</name>
    <dbReference type="NCBI Taxonomy" id="235443"/>
    <lineage>
        <taxon>Eukaryota</taxon>
        <taxon>Fungi</taxon>
        <taxon>Dikarya</taxon>
        <taxon>Basidiomycota</taxon>
        <taxon>Agaricomycotina</taxon>
        <taxon>Tremellomycetes</taxon>
        <taxon>Tremellales</taxon>
        <taxon>Cryptococcaceae</taxon>
        <taxon>Cryptococcus</taxon>
        <taxon>Cryptococcus neoformans species complex</taxon>
    </lineage>
</organism>
<dbReference type="FunFam" id="2.60.120.200:FF:000179">
    <property type="entry name" value="Unplaced genomic scaffold supercont1.19, whole genome shotgun sequence"/>
    <property type="match status" value="1"/>
</dbReference>
<dbReference type="InterPro" id="IPR050546">
    <property type="entry name" value="Glycosyl_Hydrlase_16"/>
</dbReference>
<dbReference type="InterPro" id="IPR013320">
    <property type="entry name" value="ConA-like_dom_sf"/>
</dbReference>
<dbReference type="KEGG" id="cng:CNAG_07976"/>
<dbReference type="SMR" id="T2BNH2"/>
<dbReference type="Proteomes" id="UP000010091">
    <property type="component" value="Chromosome 4"/>
</dbReference>
<evidence type="ECO:0000313" key="4">
    <source>
        <dbReference type="Proteomes" id="UP000010091"/>
    </source>
</evidence>
<reference evidence="3 4" key="1">
    <citation type="journal article" date="2014" name="PLoS Genet.">
        <title>Analysis of the genome and transcriptome of Cryptococcus neoformans var. grubii reveals complex RNA expression and microevolution leading to virulence attenuation.</title>
        <authorList>
            <person name="Janbon G."/>
            <person name="Ormerod K.L."/>
            <person name="Paulet D."/>
            <person name="Byrnes E.J.III."/>
            <person name="Yadav V."/>
            <person name="Chatterjee G."/>
            <person name="Mullapudi N."/>
            <person name="Hon C.C."/>
            <person name="Billmyre R.B."/>
            <person name="Brunel F."/>
            <person name="Bahn Y.S."/>
            <person name="Chen W."/>
            <person name="Chen Y."/>
            <person name="Chow E.W."/>
            <person name="Coppee J.Y."/>
            <person name="Floyd-Averette A."/>
            <person name="Gaillardin C."/>
            <person name="Gerik K.J."/>
            <person name="Goldberg J."/>
            <person name="Gonzalez-Hilarion S."/>
            <person name="Gujja S."/>
            <person name="Hamlin J.L."/>
            <person name="Hsueh Y.P."/>
            <person name="Ianiri G."/>
            <person name="Jones S."/>
            <person name="Kodira C.D."/>
            <person name="Kozubowski L."/>
            <person name="Lam W."/>
            <person name="Marra M."/>
            <person name="Mesner L.D."/>
            <person name="Mieczkowski P.A."/>
            <person name="Moyrand F."/>
            <person name="Nielsen K."/>
            <person name="Proux C."/>
            <person name="Rossignol T."/>
            <person name="Schein J.E."/>
            <person name="Sun S."/>
            <person name="Wollschlaeger C."/>
            <person name="Wood I.A."/>
            <person name="Zeng Q."/>
            <person name="Neuveglise C."/>
            <person name="Newlon C.S."/>
            <person name="Perfect J.R."/>
            <person name="Lodge J.K."/>
            <person name="Idnurm A."/>
            <person name="Stajich J.E."/>
            <person name="Kronstad J.W."/>
            <person name="Sanyal K."/>
            <person name="Heitman J."/>
            <person name="Fraser J.A."/>
            <person name="Cuomo C.A."/>
            <person name="Dietrich F.S."/>
        </authorList>
    </citation>
    <scope>NUCLEOTIDE SEQUENCE [LARGE SCALE GENOMIC DNA]</scope>
    <source>
        <strain evidence="4">H99 / ATCC 208821 / CBS 10515 / FGSC 9487</strain>
    </source>
</reference>
<dbReference type="CDD" id="cd02181">
    <property type="entry name" value="GH16_fungal_Lam16A_glucanase"/>
    <property type="match status" value="1"/>
</dbReference>
<dbReference type="AlphaFoldDB" id="T2BNH2"/>
<dbReference type="GO" id="GO:0004553">
    <property type="term" value="F:hydrolase activity, hydrolyzing O-glycosyl compounds"/>
    <property type="evidence" value="ECO:0007669"/>
    <property type="project" value="InterPro"/>
</dbReference>
<dbReference type="OrthoDB" id="192832at2759"/>
<dbReference type="PANTHER" id="PTHR10963">
    <property type="entry name" value="GLYCOSYL HYDROLASE-RELATED"/>
    <property type="match status" value="1"/>
</dbReference>
<gene>
    <name evidence="3" type="ORF">CNAG_07976</name>
</gene>